<dbReference type="Proteomes" id="UP001231189">
    <property type="component" value="Unassembled WGS sequence"/>
</dbReference>
<dbReference type="InterPro" id="IPR036047">
    <property type="entry name" value="F-box-like_dom_sf"/>
</dbReference>
<sequence length="238" mass="26196">MATRIDGDGGEPLGSGAGEHADFISNLPDDVLGTIVSLLPTREGGRTQALSRRWRPMWRAAPLNLDDGRGFSEKVASSILSAHAGPAHRILLTKLCPLPTNYDYAKRREVYDDAGDGRIDGWLRARDLSNLQELELAYSYWGISSNTLRVVSTKPQSAAWRRRRGCRRASAAGASSIVAWRRRRRRHAARERPERKAGQPVRAATAGPDGARGCGWRRGSLSLCVVRRTLDLGFPSRA</sequence>
<dbReference type="EMBL" id="JAUUTY010000007">
    <property type="protein sequence ID" value="KAK1611017.1"/>
    <property type="molecule type" value="Genomic_DNA"/>
</dbReference>
<name>A0AAD8QYJ5_LOLMU</name>
<comment type="caution">
    <text evidence="2">The sequence shown here is derived from an EMBL/GenBank/DDBJ whole genome shotgun (WGS) entry which is preliminary data.</text>
</comment>
<dbReference type="CDD" id="cd22160">
    <property type="entry name" value="F-box_AtFBL13-like"/>
    <property type="match status" value="1"/>
</dbReference>
<dbReference type="InterPro" id="IPR053781">
    <property type="entry name" value="F-box_AtFBL13-like"/>
</dbReference>
<dbReference type="Gene3D" id="1.20.1280.50">
    <property type="match status" value="1"/>
</dbReference>
<evidence type="ECO:0000313" key="2">
    <source>
        <dbReference type="EMBL" id="KAK1611017.1"/>
    </source>
</evidence>
<evidence type="ECO:0000256" key="1">
    <source>
        <dbReference type="SAM" id="MobiDB-lite"/>
    </source>
</evidence>
<feature type="region of interest" description="Disordered" evidence="1">
    <location>
        <begin position="1"/>
        <end position="20"/>
    </location>
</feature>
<dbReference type="AlphaFoldDB" id="A0AAD8QYJ5"/>
<evidence type="ECO:0008006" key="4">
    <source>
        <dbReference type="Google" id="ProtNLM"/>
    </source>
</evidence>
<reference evidence="2" key="1">
    <citation type="submission" date="2023-07" db="EMBL/GenBank/DDBJ databases">
        <title>A chromosome-level genome assembly of Lolium multiflorum.</title>
        <authorList>
            <person name="Chen Y."/>
            <person name="Copetti D."/>
            <person name="Kolliker R."/>
            <person name="Studer B."/>
        </authorList>
    </citation>
    <scope>NUCLEOTIDE SEQUENCE</scope>
    <source>
        <strain evidence="2">02402/16</strain>
        <tissue evidence="2">Leaf</tissue>
    </source>
</reference>
<keyword evidence="3" id="KW-1185">Reference proteome</keyword>
<proteinExistence type="predicted"/>
<dbReference type="PANTHER" id="PTHR32141:SF168">
    <property type="entry name" value="OS12G0595200 PROTEIN"/>
    <property type="match status" value="1"/>
</dbReference>
<dbReference type="PANTHER" id="PTHR32141">
    <property type="match status" value="1"/>
</dbReference>
<gene>
    <name evidence="2" type="ORF">QYE76_034690</name>
</gene>
<feature type="region of interest" description="Disordered" evidence="1">
    <location>
        <begin position="182"/>
        <end position="210"/>
    </location>
</feature>
<dbReference type="InterPro" id="IPR055302">
    <property type="entry name" value="F-box_dom-containing"/>
</dbReference>
<protein>
    <recommendedName>
        <fullName evidence="4">F-box domain-containing protein</fullName>
    </recommendedName>
</protein>
<accession>A0AAD8QYJ5</accession>
<dbReference type="SUPFAM" id="SSF81383">
    <property type="entry name" value="F-box domain"/>
    <property type="match status" value="1"/>
</dbReference>
<evidence type="ECO:0000313" key="3">
    <source>
        <dbReference type="Proteomes" id="UP001231189"/>
    </source>
</evidence>
<organism evidence="2 3">
    <name type="scientific">Lolium multiflorum</name>
    <name type="common">Italian ryegrass</name>
    <name type="synonym">Lolium perenne subsp. multiflorum</name>
    <dbReference type="NCBI Taxonomy" id="4521"/>
    <lineage>
        <taxon>Eukaryota</taxon>
        <taxon>Viridiplantae</taxon>
        <taxon>Streptophyta</taxon>
        <taxon>Embryophyta</taxon>
        <taxon>Tracheophyta</taxon>
        <taxon>Spermatophyta</taxon>
        <taxon>Magnoliopsida</taxon>
        <taxon>Liliopsida</taxon>
        <taxon>Poales</taxon>
        <taxon>Poaceae</taxon>
        <taxon>BOP clade</taxon>
        <taxon>Pooideae</taxon>
        <taxon>Poodae</taxon>
        <taxon>Poeae</taxon>
        <taxon>Poeae Chloroplast Group 2 (Poeae type)</taxon>
        <taxon>Loliodinae</taxon>
        <taxon>Loliinae</taxon>
        <taxon>Lolium</taxon>
    </lineage>
</organism>